<dbReference type="AlphaFoldDB" id="A0AAN0XYR1"/>
<dbReference type="KEGG" id="vbr:A6E01_17330"/>
<accession>A0AAN0XYR1</accession>
<evidence type="ECO:0000313" key="1">
    <source>
        <dbReference type="EMBL" id="ANO34944.1"/>
    </source>
</evidence>
<proteinExistence type="predicted"/>
<gene>
    <name evidence="1" type="ORF">A6E01_17330</name>
</gene>
<organism evidence="1 2">
    <name type="scientific">Vibrio breoganii</name>
    <dbReference type="NCBI Taxonomy" id="553239"/>
    <lineage>
        <taxon>Bacteria</taxon>
        <taxon>Pseudomonadati</taxon>
        <taxon>Pseudomonadota</taxon>
        <taxon>Gammaproteobacteria</taxon>
        <taxon>Vibrionales</taxon>
        <taxon>Vibrionaceae</taxon>
        <taxon>Vibrio</taxon>
    </lineage>
</organism>
<dbReference type="RefSeq" id="WP_065210839.1">
    <property type="nucleotide sequence ID" value="NZ_CP016178.1"/>
</dbReference>
<dbReference type="Proteomes" id="UP000092018">
    <property type="component" value="Chromosome 2"/>
</dbReference>
<reference evidence="1 2" key="1">
    <citation type="submission" date="2016-06" db="EMBL/GenBank/DDBJ databases">
        <title>Adaptive Radiation by Waves of Gene Transfer Leads to Fine-Scale Resource Partitioning in Marine Microbes.</title>
        <authorList>
            <person name="Hehemann J.-H."/>
            <person name="Arevalo P."/>
            <person name="Datta M.S."/>
            <person name="Yu X."/>
            <person name="Corzett C."/>
            <person name="Henschel A."/>
            <person name="Preheim S.P."/>
            <person name="Timberlake S."/>
            <person name="Alm E.J."/>
            <person name="Polz M.F."/>
        </authorList>
    </citation>
    <scope>NUCLEOTIDE SEQUENCE [LARGE SCALE GENOMIC DNA]</scope>
    <source>
        <strain evidence="1 2">FF50</strain>
    </source>
</reference>
<sequence>MAKKLTKAQKKIRAQAKRERQAKYEMRMINGKQVRVKREATIDGMPVDEFLARNAAPLFWHNNEMWMCIDDESE</sequence>
<protein>
    <submittedName>
        <fullName evidence="1">Uncharacterized protein</fullName>
    </submittedName>
</protein>
<dbReference type="EMBL" id="CP016178">
    <property type="protein sequence ID" value="ANO34944.1"/>
    <property type="molecule type" value="Genomic_DNA"/>
</dbReference>
<evidence type="ECO:0000313" key="2">
    <source>
        <dbReference type="Proteomes" id="UP000092018"/>
    </source>
</evidence>
<name>A0AAN0XYR1_9VIBR</name>